<reference evidence="1 2" key="1">
    <citation type="journal article" date="2021" name="ISME Commun">
        <title>Automated analysis of genomic sequences facilitates high-throughput and comprehensive description of bacteria.</title>
        <authorList>
            <person name="Hitch T.C.A."/>
        </authorList>
    </citation>
    <scope>NUCLEOTIDE SEQUENCE [LARGE SCALE GENOMIC DNA]</scope>
    <source>
        <strain evidence="1 2">Sanger_31</strain>
    </source>
</reference>
<name>A0AAE3II89_9FIRM</name>
<organism evidence="1 2">
    <name type="scientific">Hominimerdicola aceti</name>
    <dbReference type="NCBI Taxonomy" id="2981726"/>
    <lineage>
        <taxon>Bacteria</taxon>
        <taxon>Bacillati</taxon>
        <taxon>Bacillota</taxon>
        <taxon>Clostridia</taxon>
        <taxon>Eubacteriales</taxon>
        <taxon>Oscillospiraceae</taxon>
        <taxon>Hominimerdicola</taxon>
    </lineage>
</organism>
<dbReference type="GO" id="GO:0008237">
    <property type="term" value="F:metallopeptidase activity"/>
    <property type="evidence" value="ECO:0007669"/>
    <property type="project" value="InterPro"/>
</dbReference>
<proteinExistence type="predicted"/>
<gene>
    <name evidence="1" type="ORF">OCV57_10840</name>
</gene>
<comment type="caution">
    <text evidence="1">The sequence shown here is derived from an EMBL/GenBank/DDBJ whole genome shotgun (WGS) entry which is preliminary data.</text>
</comment>
<dbReference type="EMBL" id="JAOQJZ010000012">
    <property type="protein sequence ID" value="MCU6706414.1"/>
    <property type="molecule type" value="Genomic_DNA"/>
</dbReference>
<sequence>MADIGAELLGKIRAEFQNSCKADKYIQSVLKKIEGGTAKMEEVALLSKQLGFRVSQAIGTHVNVAALPDGKMYYNIADTILTGVLKDNYDVINSAAAECQKALDSQAGINITPQQAAFPTERVQAVVNAASVPDIAEDKMIRRMTAPAQNITESFYNDYVQKNVKLRSDAGLDCYIIRNDHGGCCKWCSKLAGKYHYPEDVPKDVYRRHDNCGCTVTYLNGRKAQNVWSKTRWDISDEELEQMKKAGSRQPVRLDKRGVSGIMKENSSMAKFIPADTIENAKEYTLKFADKVNVKNVKNLNSLNTVNETLTDLTAKYPVDKLQDINCSSTLKKANARANGRGLDISTKYLNEPPAMVTDWKTRNEKFAKLIPEYQAAISSGKYSAAQVRKLKKDLVQIEEGIKYSRWSMSSTFSGTNAVKATVAHEYGHIIADQYFGQINRGLYCENYGDPRSVKIKSMVDDAFRKAKQTGDIYSISQYASTDSHEFFAECFCAHYHGEKFPDYIEQMLKEALTK</sequence>
<dbReference type="Proteomes" id="UP001208131">
    <property type="component" value="Unassembled WGS sequence"/>
</dbReference>
<dbReference type="SUPFAM" id="SSF55486">
    <property type="entry name" value="Metalloproteases ('zincins'), catalytic domain"/>
    <property type="match status" value="1"/>
</dbReference>
<keyword evidence="2" id="KW-1185">Reference proteome</keyword>
<dbReference type="AlphaFoldDB" id="A0AAE3II89"/>
<evidence type="ECO:0000313" key="1">
    <source>
        <dbReference type="EMBL" id="MCU6706414.1"/>
    </source>
</evidence>
<dbReference type="InterPro" id="IPR024079">
    <property type="entry name" value="MetalloPept_cat_dom_sf"/>
</dbReference>
<dbReference type="RefSeq" id="WP_267301553.1">
    <property type="nucleotide sequence ID" value="NZ_JAOQJZ010000012.1"/>
</dbReference>
<evidence type="ECO:0000313" key="2">
    <source>
        <dbReference type="Proteomes" id="UP001208131"/>
    </source>
</evidence>
<accession>A0AAE3II89</accession>
<protein>
    <submittedName>
        <fullName evidence="1">Uncharacterized protein</fullName>
    </submittedName>
</protein>
<dbReference type="Gene3D" id="3.40.390.10">
    <property type="entry name" value="Collagenase (Catalytic Domain)"/>
    <property type="match status" value="1"/>
</dbReference>